<keyword evidence="2" id="KW-1185">Reference proteome</keyword>
<protein>
    <submittedName>
        <fullName evidence="1">Uncharacterized protein</fullName>
    </submittedName>
</protein>
<dbReference type="RefSeq" id="WP_339574620.1">
    <property type="nucleotide sequence ID" value="NZ_JBBIAA010000006.1"/>
</dbReference>
<gene>
    <name evidence="1" type="ORF">WDZ17_08015</name>
</gene>
<proteinExistence type="predicted"/>
<evidence type="ECO:0000313" key="2">
    <source>
        <dbReference type="Proteomes" id="UP001387100"/>
    </source>
</evidence>
<accession>A0ABU8RJN0</accession>
<evidence type="ECO:0000313" key="1">
    <source>
        <dbReference type="EMBL" id="MEJ5945239.1"/>
    </source>
</evidence>
<sequence length="215" mass="22399">MRPRPALLASPVVLAVVLTGCSGGVTDRGDGIPMVPYRDRVAAGGSQGDRADAVEDAREDLEECGDPDDSRTFEVSASGAQVELHVPADADDDPVEELEDYRGDVGASPVCWVVAEVDDSDGDQVVDLPRVEVVTSDGQAVTLQRASDVVRGWADLRPDDEDLAARGVELITRTGGVVGPGEEGEVVLVADVDLDDARAASVQLTEGGALVDAHD</sequence>
<dbReference type="PROSITE" id="PS51257">
    <property type="entry name" value="PROKAR_LIPOPROTEIN"/>
    <property type="match status" value="1"/>
</dbReference>
<dbReference type="EMBL" id="JBBIAA010000006">
    <property type="protein sequence ID" value="MEJ5945239.1"/>
    <property type="molecule type" value="Genomic_DNA"/>
</dbReference>
<reference evidence="1 2" key="1">
    <citation type="journal article" date="2017" name="Int. J. Syst. Evol. Microbiol.">
        <title>Pseudokineococcus basanitobsidens sp. nov., isolated from volcanic rock.</title>
        <authorList>
            <person name="Lee D.W."/>
            <person name="Park M.Y."/>
            <person name="Kim J.J."/>
            <person name="Kim B.S."/>
        </authorList>
    </citation>
    <scope>NUCLEOTIDE SEQUENCE [LARGE SCALE GENOMIC DNA]</scope>
    <source>
        <strain evidence="1 2">DSM 103726</strain>
    </source>
</reference>
<comment type="caution">
    <text evidence="1">The sequence shown here is derived from an EMBL/GenBank/DDBJ whole genome shotgun (WGS) entry which is preliminary data.</text>
</comment>
<dbReference type="Proteomes" id="UP001387100">
    <property type="component" value="Unassembled WGS sequence"/>
</dbReference>
<organism evidence="1 2">
    <name type="scientific">Pseudokineococcus basanitobsidens</name>
    <dbReference type="NCBI Taxonomy" id="1926649"/>
    <lineage>
        <taxon>Bacteria</taxon>
        <taxon>Bacillati</taxon>
        <taxon>Actinomycetota</taxon>
        <taxon>Actinomycetes</taxon>
        <taxon>Kineosporiales</taxon>
        <taxon>Kineosporiaceae</taxon>
        <taxon>Pseudokineococcus</taxon>
    </lineage>
</organism>
<name>A0ABU8RJN0_9ACTN</name>